<dbReference type="AlphaFoldDB" id="W4HDN7"/>
<protein>
    <submittedName>
        <fullName evidence="2">Uncharacterized protein</fullName>
    </submittedName>
</protein>
<sequence>MLPPQSSPPQKYVLDESSLELDMTRLQMESVDRQFGIESSYLMQTYYTHDEDDAILLDLTHVDHGSNEESTQIWTQERYHPLRKGRVTTSGRRPFPPDPQKELHRSKFNSLATSSVTLNLLQNN</sequence>
<dbReference type="RefSeq" id="XP_009822101.1">
    <property type="nucleotide sequence ID" value="XM_009823799.1"/>
</dbReference>
<dbReference type="EMBL" id="KI913114">
    <property type="protein sequence ID" value="ETV89701.1"/>
    <property type="molecule type" value="Genomic_DNA"/>
</dbReference>
<proteinExistence type="predicted"/>
<gene>
    <name evidence="2" type="ORF">H257_00884</name>
</gene>
<accession>W4HDN7</accession>
<feature type="region of interest" description="Disordered" evidence="1">
    <location>
        <begin position="67"/>
        <end position="108"/>
    </location>
</feature>
<reference evidence="2" key="1">
    <citation type="submission" date="2013-12" db="EMBL/GenBank/DDBJ databases">
        <title>The Genome Sequence of Aphanomyces astaci APO3.</title>
        <authorList>
            <consortium name="The Broad Institute Genomics Platform"/>
            <person name="Russ C."/>
            <person name="Tyler B."/>
            <person name="van West P."/>
            <person name="Dieguez-Uribeondo J."/>
            <person name="Young S.K."/>
            <person name="Zeng Q."/>
            <person name="Gargeya S."/>
            <person name="Fitzgerald M."/>
            <person name="Abouelleil A."/>
            <person name="Alvarado L."/>
            <person name="Chapman S.B."/>
            <person name="Gainer-Dewar J."/>
            <person name="Goldberg J."/>
            <person name="Griggs A."/>
            <person name="Gujja S."/>
            <person name="Hansen M."/>
            <person name="Howarth C."/>
            <person name="Imamovic A."/>
            <person name="Ireland A."/>
            <person name="Larimer J."/>
            <person name="McCowan C."/>
            <person name="Murphy C."/>
            <person name="Pearson M."/>
            <person name="Poon T.W."/>
            <person name="Priest M."/>
            <person name="Roberts A."/>
            <person name="Saif S."/>
            <person name="Shea T."/>
            <person name="Sykes S."/>
            <person name="Wortman J."/>
            <person name="Nusbaum C."/>
            <person name="Birren B."/>
        </authorList>
    </citation>
    <scope>NUCLEOTIDE SEQUENCE [LARGE SCALE GENOMIC DNA]</scope>
    <source>
        <strain evidence="2">APO3</strain>
    </source>
</reference>
<dbReference type="OrthoDB" id="79875at2759"/>
<evidence type="ECO:0000313" key="2">
    <source>
        <dbReference type="EMBL" id="ETV89701.1"/>
    </source>
</evidence>
<evidence type="ECO:0000256" key="1">
    <source>
        <dbReference type="SAM" id="MobiDB-lite"/>
    </source>
</evidence>
<dbReference type="VEuPathDB" id="FungiDB:H257_00884"/>
<name>W4HDN7_APHAT</name>
<dbReference type="GeneID" id="20802880"/>
<organism evidence="2">
    <name type="scientific">Aphanomyces astaci</name>
    <name type="common">Crayfish plague agent</name>
    <dbReference type="NCBI Taxonomy" id="112090"/>
    <lineage>
        <taxon>Eukaryota</taxon>
        <taxon>Sar</taxon>
        <taxon>Stramenopiles</taxon>
        <taxon>Oomycota</taxon>
        <taxon>Saprolegniomycetes</taxon>
        <taxon>Saprolegniales</taxon>
        <taxon>Verrucalvaceae</taxon>
        <taxon>Aphanomyces</taxon>
    </lineage>
</organism>